<proteinExistence type="predicted"/>
<organism evidence="2 3">
    <name type="scientific">Chryseobacterium joostei</name>
    <dbReference type="NCBI Taxonomy" id="112234"/>
    <lineage>
        <taxon>Bacteria</taxon>
        <taxon>Pseudomonadati</taxon>
        <taxon>Bacteroidota</taxon>
        <taxon>Flavobacteriia</taxon>
        <taxon>Flavobacteriales</taxon>
        <taxon>Weeksellaceae</taxon>
        <taxon>Chryseobacterium group</taxon>
        <taxon>Chryseobacterium</taxon>
    </lineage>
</organism>
<dbReference type="Proteomes" id="UP000279541">
    <property type="component" value="Chromosome"/>
</dbReference>
<dbReference type="KEGG" id="cjt:EG359_21210"/>
<evidence type="ECO:0008006" key="5">
    <source>
        <dbReference type="Google" id="ProtNLM"/>
    </source>
</evidence>
<dbReference type="Proteomes" id="UP000186106">
    <property type="component" value="Unassembled WGS sequence"/>
</dbReference>
<evidence type="ECO:0000313" key="3">
    <source>
        <dbReference type="Proteomes" id="UP000186106"/>
    </source>
</evidence>
<dbReference type="PROSITE" id="PS51257">
    <property type="entry name" value="PROKAR_LIPOPROTEIN"/>
    <property type="match status" value="1"/>
</dbReference>
<sequence length="185" mass="21715">MMKTLLIPLIFIIISCSNGRKKEEILSKNSNLPTSNKIKTDTTTTKKKAIREWTFNNQKIYLFPSEKTDDFYNYGYIKIKNHESGKFIRIAKEDSPYSGFEKIAIKHPYFTIEQAYREGDFTNYEYITFKQEGQSIYLHKYAVNYTSTQDLEENIPELSLDRKTIGNIEIQNITSDLLYSLRSKD</sequence>
<accession>A0A1N7ICS9</accession>
<dbReference type="OrthoDB" id="1258615at2"/>
<reference evidence="2 3" key="1">
    <citation type="submission" date="2017-01" db="EMBL/GenBank/DDBJ databases">
        <authorList>
            <person name="Mah S.A."/>
            <person name="Swanson W.J."/>
            <person name="Moy G.W."/>
            <person name="Vacquier V.D."/>
        </authorList>
    </citation>
    <scope>NUCLEOTIDE SEQUENCE [LARGE SCALE GENOMIC DNA]</scope>
    <source>
        <strain evidence="2 3">DSM 16927</strain>
    </source>
</reference>
<dbReference type="EMBL" id="CP033926">
    <property type="protein sequence ID" value="AZB01952.1"/>
    <property type="molecule type" value="Genomic_DNA"/>
</dbReference>
<name>A0A1N7ICS9_9FLAO</name>
<reference evidence="1 4" key="2">
    <citation type="submission" date="2018-11" db="EMBL/GenBank/DDBJ databases">
        <title>Proposal to divide the Flavobacteriaceae and reorganize its genera based on Amino Acid Identity values calculated from whole genome sequences.</title>
        <authorList>
            <person name="Nicholson A.C."/>
            <person name="Gulvik C.A."/>
            <person name="Whitney A.M."/>
            <person name="Humrighouse B.W."/>
            <person name="Bell M."/>
            <person name="Holmes B."/>
            <person name="Steigerwalt A.G."/>
            <person name="Villarma A."/>
            <person name="Sheth M."/>
            <person name="Batra D."/>
            <person name="Pryor J."/>
            <person name="Bernardet J.-F."/>
            <person name="Hugo C."/>
            <person name="Kampfer P."/>
            <person name="Newman J."/>
            <person name="McQuiston J.R."/>
        </authorList>
    </citation>
    <scope>NUCLEOTIDE SEQUENCE [LARGE SCALE GENOMIC DNA]</scope>
    <source>
        <strain evidence="1 4">DSM 16927</strain>
    </source>
</reference>
<gene>
    <name evidence="1" type="ORF">EG359_21210</name>
    <name evidence="2" type="ORF">SAMN05421768_104148</name>
</gene>
<dbReference type="AlphaFoldDB" id="A0A1N7ICS9"/>
<evidence type="ECO:0000313" key="1">
    <source>
        <dbReference type="EMBL" id="AZB01952.1"/>
    </source>
</evidence>
<dbReference type="STRING" id="112234.SAMN05421768_104148"/>
<dbReference type="RefSeq" id="WP_123867479.1">
    <property type="nucleotide sequence ID" value="NZ_CP033926.1"/>
</dbReference>
<protein>
    <recommendedName>
        <fullName evidence="5">Lipoprotein</fullName>
    </recommendedName>
</protein>
<dbReference type="EMBL" id="FTNZ01000004">
    <property type="protein sequence ID" value="SIS34879.1"/>
    <property type="molecule type" value="Genomic_DNA"/>
</dbReference>
<evidence type="ECO:0000313" key="4">
    <source>
        <dbReference type="Proteomes" id="UP000279541"/>
    </source>
</evidence>
<evidence type="ECO:0000313" key="2">
    <source>
        <dbReference type="EMBL" id="SIS34879.1"/>
    </source>
</evidence>
<keyword evidence="4" id="KW-1185">Reference proteome</keyword>